<evidence type="ECO:0000256" key="7">
    <source>
        <dbReference type="ARBA" id="ARBA00029302"/>
    </source>
</evidence>
<comment type="cofactor">
    <cofactor evidence="1">
        <name>Zn(2+)</name>
        <dbReference type="ChEBI" id="CHEBI:29105"/>
    </cofactor>
</comment>
<evidence type="ECO:0000259" key="10">
    <source>
        <dbReference type="PROSITE" id="PS52035"/>
    </source>
</evidence>
<feature type="compositionally biased region" description="Basic and acidic residues" evidence="9">
    <location>
        <begin position="311"/>
        <end position="320"/>
    </location>
</feature>
<name>A0A665UYL5_ECHNA</name>
<dbReference type="OMA" id="SNQHHQW"/>
<dbReference type="PANTHER" id="PTHR12756">
    <property type="entry name" value="CYTOSOLIC CARBOXYPEPTIDASE"/>
    <property type="match status" value="1"/>
</dbReference>
<dbReference type="Gene3D" id="2.60.40.3120">
    <property type="match status" value="1"/>
</dbReference>
<comment type="catalytic activity">
    <reaction evidence="5">
        <text>C-terminal L-alpha-aminoacyl-L-glutamyl-L-glutamyl-[tubulin] + H2O = C-terminal L-alpha-aminoacyl-L-glutamyl-[tubulin] + L-glutamate</text>
        <dbReference type="Rhea" id="RHEA:63792"/>
        <dbReference type="Rhea" id="RHEA-COMP:16435"/>
        <dbReference type="Rhea" id="RHEA-COMP:16436"/>
        <dbReference type="ChEBI" id="CHEBI:15377"/>
        <dbReference type="ChEBI" id="CHEBI:29985"/>
        <dbReference type="ChEBI" id="CHEBI:149555"/>
        <dbReference type="ChEBI" id="CHEBI:149556"/>
        <dbReference type="EC" id="3.4.17.24"/>
    </reaction>
    <physiologicalReaction direction="left-to-right" evidence="5">
        <dbReference type="Rhea" id="RHEA:63793"/>
    </physiologicalReaction>
</comment>
<reference evidence="11" key="3">
    <citation type="submission" date="2025-09" db="UniProtKB">
        <authorList>
            <consortium name="Ensembl"/>
        </authorList>
    </citation>
    <scope>IDENTIFICATION</scope>
</reference>
<comment type="subcellular location">
    <subcellularLocation>
        <location evidence="2">Cytoplasm</location>
        <location evidence="2">Cytosol</location>
    </subcellularLocation>
</comment>
<reference evidence="11" key="1">
    <citation type="submission" date="2021-04" db="EMBL/GenBank/DDBJ databases">
        <authorList>
            <consortium name="Wellcome Sanger Institute Data Sharing"/>
        </authorList>
    </citation>
    <scope>NUCLEOTIDE SEQUENCE [LARGE SCALE GENOMIC DNA]</scope>
</reference>
<evidence type="ECO:0000256" key="5">
    <source>
        <dbReference type="ARBA" id="ARBA00024524"/>
    </source>
</evidence>
<comment type="catalytic activity">
    <reaction evidence="7">
        <text>(L-glutamyl)(n+1)-gamma-L-glutamyl-L-glutamyl-[protein] + H2O = (L-glutamyl)(n)-gamma-L-glutamyl-L-glutamyl-[protein] + L-glutamate</text>
        <dbReference type="Rhea" id="RHEA:60004"/>
        <dbReference type="Rhea" id="RHEA-COMP:15519"/>
        <dbReference type="Rhea" id="RHEA-COMP:15675"/>
        <dbReference type="ChEBI" id="CHEBI:15377"/>
        <dbReference type="ChEBI" id="CHEBI:29985"/>
        <dbReference type="ChEBI" id="CHEBI:143623"/>
    </reaction>
    <physiologicalReaction direction="left-to-right" evidence="7">
        <dbReference type="Rhea" id="RHEA:60005"/>
    </physiologicalReaction>
</comment>
<keyword evidence="4" id="KW-0378">Hydrolase</keyword>
<dbReference type="EC" id="3.4.17.24" evidence="6"/>
<dbReference type="InterPro" id="IPR016024">
    <property type="entry name" value="ARM-type_fold"/>
</dbReference>
<dbReference type="PROSITE" id="PS52035">
    <property type="entry name" value="PEPTIDASE_M14"/>
    <property type="match status" value="1"/>
</dbReference>
<dbReference type="GO" id="GO:0008270">
    <property type="term" value="F:zinc ion binding"/>
    <property type="evidence" value="ECO:0007669"/>
    <property type="project" value="InterPro"/>
</dbReference>
<protein>
    <recommendedName>
        <fullName evidence="6">tubulin-glutamate carboxypeptidase</fullName>
        <ecNumber evidence="6">3.4.17.24</ecNumber>
    </recommendedName>
</protein>
<feature type="active site" description="Proton donor/acceptor" evidence="8">
    <location>
        <position position="873"/>
    </location>
</feature>
<feature type="region of interest" description="Disordered" evidence="9">
    <location>
        <begin position="271"/>
        <end position="320"/>
    </location>
</feature>
<dbReference type="InterPro" id="IPR050821">
    <property type="entry name" value="Cytosolic_carboxypeptidase"/>
</dbReference>
<comment type="similarity">
    <text evidence="3 8">Belongs to the peptidase M14 family.</text>
</comment>
<evidence type="ECO:0000256" key="1">
    <source>
        <dbReference type="ARBA" id="ARBA00001947"/>
    </source>
</evidence>
<dbReference type="Gene3D" id="1.25.10.10">
    <property type="entry name" value="Leucine-rich Repeat Variant"/>
    <property type="match status" value="1"/>
</dbReference>
<dbReference type="InterPro" id="IPR011989">
    <property type="entry name" value="ARM-like"/>
</dbReference>
<dbReference type="GO" id="GO:0004181">
    <property type="term" value="F:metallocarboxypeptidase activity"/>
    <property type="evidence" value="ECO:0007669"/>
    <property type="project" value="InterPro"/>
</dbReference>
<feature type="compositionally biased region" description="Acidic residues" evidence="9">
    <location>
        <begin position="280"/>
        <end position="293"/>
    </location>
</feature>
<dbReference type="Pfam" id="PF18027">
    <property type="entry name" value="Pepdidase_M14_N"/>
    <property type="match status" value="1"/>
</dbReference>
<evidence type="ECO:0000313" key="11">
    <source>
        <dbReference type="Ensembl" id="ENSENLP00000024531.1"/>
    </source>
</evidence>
<gene>
    <name evidence="11" type="primary">LOC115056618</name>
</gene>
<evidence type="ECO:0000256" key="9">
    <source>
        <dbReference type="SAM" id="MobiDB-lite"/>
    </source>
</evidence>
<dbReference type="InterPro" id="IPR040626">
    <property type="entry name" value="Pepdidase_M14_N"/>
</dbReference>
<dbReference type="PANTHER" id="PTHR12756:SF5">
    <property type="entry name" value="CYTOSOLIC CARBOXYPEPTIDASE 4"/>
    <property type="match status" value="1"/>
</dbReference>
<evidence type="ECO:0000256" key="4">
    <source>
        <dbReference type="ARBA" id="ARBA00022645"/>
    </source>
</evidence>
<evidence type="ECO:0000313" key="12">
    <source>
        <dbReference type="Proteomes" id="UP000472264"/>
    </source>
</evidence>
<feature type="region of interest" description="Disordered" evidence="9">
    <location>
        <begin position="361"/>
        <end position="380"/>
    </location>
</feature>
<evidence type="ECO:0000256" key="8">
    <source>
        <dbReference type="PROSITE-ProRule" id="PRU01379"/>
    </source>
</evidence>
<dbReference type="GO" id="GO:0006508">
    <property type="term" value="P:proteolysis"/>
    <property type="evidence" value="ECO:0007669"/>
    <property type="project" value="InterPro"/>
</dbReference>
<keyword evidence="4" id="KW-0121">Carboxypeptidase</keyword>
<dbReference type="InterPro" id="IPR000834">
    <property type="entry name" value="Peptidase_M14"/>
</dbReference>
<organism evidence="11 12">
    <name type="scientific">Echeneis naucrates</name>
    <name type="common">Live sharksucker</name>
    <dbReference type="NCBI Taxonomy" id="173247"/>
    <lineage>
        <taxon>Eukaryota</taxon>
        <taxon>Metazoa</taxon>
        <taxon>Chordata</taxon>
        <taxon>Craniata</taxon>
        <taxon>Vertebrata</taxon>
        <taxon>Euteleostomi</taxon>
        <taxon>Actinopterygii</taxon>
        <taxon>Neopterygii</taxon>
        <taxon>Teleostei</taxon>
        <taxon>Neoteleostei</taxon>
        <taxon>Acanthomorphata</taxon>
        <taxon>Carangaria</taxon>
        <taxon>Carangiformes</taxon>
        <taxon>Echeneidae</taxon>
        <taxon>Echeneis</taxon>
    </lineage>
</organism>
<dbReference type="Gene3D" id="3.40.630.10">
    <property type="entry name" value="Zn peptidases"/>
    <property type="match status" value="1"/>
</dbReference>
<dbReference type="Proteomes" id="UP000472264">
    <property type="component" value="Chromosome 16"/>
</dbReference>
<dbReference type="Pfam" id="PF25571">
    <property type="entry name" value="TPR_CCP1_N"/>
    <property type="match status" value="1"/>
</dbReference>
<dbReference type="SUPFAM" id="SSF48371">
    <property type="entry name" value="ARM repeat"/>
    <property type="match status" value="1"/>
</dbReference>
<reference evidence="11" key="2">
    <citation type="submission" date="2025-08" db="UniProtKB">
        <authorList>
            <consortium name="Ensembl"/>
        </authorList>
    </citation>
    <scope>IDENTIFICATION</scope>
</reference>
<dbReference type="GO" id="GO:0005829">
    <property type="term" value="C:cytosol"/>
    <property type="evidence" value="ECO:0007669"/>
    <property type="project" value="UniProtKB-SubCell"/>
</dbReference>
<accession>A0A665UYL5</accession>
<dbReference type="Pfam" id="PF00246">
    <property type="entry name" value="Peptidase_M14"/>
    <property type="match status" value="1"/>
</dbReference>
<evidence type="ECO:0000256" key="3">
    <source>
        <dbReference type="ARBA" id="ARBA00005988"/>
    </source>
</evidence>
<evidence type="ECO:0000256" key="2">
    <source>
        <dbReference type="ARBA" id="ARBA00004514"/>
    </source>
</evidence>
<dbReference type="Ensembl" id="ENSENLT00000025327.1">
    <property type="protein sequence ID" value="ENSENLP00000024531.1"/>
    <property type="gene ID" value="ENSENLG00000011058.1"/>
</dbReference>
<evidence type="ECO:0000256" key="6">
    <source>
        <dbReference type="ARBA" id="ARBA00026108"/>
    </source>
</evidence>
<proteinExistence type="inferred from homology"/>
<dbReference type="SUPFAM" id="SSF53187">
    <property type="entry name" value="Zn-dependent exopeptidases"/>
    <property type="match status" value="1"/>
</dbReference>
<keyword evidence="4" id="KW-0645">Protease</keyword>
<sequence>VSLQSEGDVESSRNILNILDDLLSAGSERRIQHMISRGGSEALLMALVNMGHSVCPNYSILLPLLHLLAKVGHRDRHIGVKAQEAGAVLLVLNLLKHNLTHPKRAAACLWVIQVFSSSVSTANLIGQNHGLDLTFSLISQFTTKHMHTIRAAINAFAALLSTKANIHLVVSKGFISGLLRVYEDWHTRDTQHVAIVIRHTLLCCLQRVANTAAGRRAFRSQGGMSLLYQTTQTCLSATGLEALVEASMQIMRRCLPKTRLPLISDQSAYTFPLPGRQYESSDDDDHDYDEDEVKENQEAENRDSDEDLETDLTRLRLRPDPDRPKELLLQYSRLCPELSHDFEVLKSMSVSVCGTLELVKDLNTPPGQRGDGQGEEDRADEDHHCTMIDRLLERHGACVPHHKPKLYRTVAARTKSVPGFGILAFPDFWGHLPPPGPEPMEPRKPDVQRQKVLEDVQRFMKSDDIINQVVFDLEDDSLQTPPESLRFFSSFECGNLRKAIQVRRYEYDLVLNADVNSSHHSQWFYFEISNMDSNVSYRFNIINCEKSNSQFNYGMQPVLYSVRDALDGRPHWVRTGAEICYYRNFFRPARGRRRNTFYTLTFTVTFRHHEDVCYLAYHYPYTYSALKAHLKVLQETVDPSKVFFQQQILCSTLAGNLCPLVTITACPNSRNWRDLHQLRNRPCIVLTGRVHPGESNASWVMKGTLEFLCSNDPVAQSLREAFIFKIVPMLNPDGVINGMNRCDLSSEDLNRQWCKPEPVLSPTIYHTKGFLYYLNSIGRTPLVFCDYHGHSRKKNVFLYGCSVKETLWQSGSDINTTGLKEDPGYRTIPKTLDRIAPAFSFNSCNYLVEKSRSATARVVVWREMGVLRSYTMESTYNGCDQGIYKGLQMGTQELQEMGMKFCQSLLSVTRDMKTLYSRSLVNCLDLGHKILDHKSHNCFEDDEPPCVEQIEFSSDSPGLQDIDLDSDININMSIADEDCLFPHQISHPLICPEENKQAYHGKSSSRMDVQ</sequence>
<keyword evidence="12" id="KW-1185">Reference proteome</keyword>
<feature type="domain" description="Peptidase M14" evidence="10">
    <location>
        <begin position="619"/>
        <end position="909"/>
    </location>
</feature>
<dbReference type="InParanoid" id="A0A665UYL5"/>
<dbReference type="AlphaFoldDB" id="A0A665UYL5"/>